<feature type="domain" description="Aldehyde oxidase/xanthine dehydrogenase second molybdopterin binding" evidence="1">
    <location>
        <begin position="24"/>
        <end position="149"/>
    </location>
</feature>
<sequence length="151" mass="16368">VIGFHLPFKNKLLAGNAVSDIAFNPNAWITVRPDNTVTIFVAESEMGQGVWTSLPMIIAEEMELDWSKVQVIQAPVDKDRFGKQGTGGSASIRSSWKKLREAGAVAKEMLLEAAAQKWSIPKGNCDADKGFILNRTSGEKLSYGELCALAA</sequence>
<evidence type="ECO:0000259" key="1">
    <source>
        <dbReference type="Pfam" id="PF20256"/>
    </source>
</evidence>
<dbReference type="EMBL" id="UINC01016684">
    <property type="protein sequence ID" value="SVA69283.1"/>
    <property type="molecule type" value="Genomic_DNA"/>
</dbReference>
<dbReference type="InterPro" id="IPR046867">
    <property type="entry name" value="AldOxase/xan_DH_MoCoBD2"/>
</dbReference>
<dbReference type="AlphaFoldDB" id="A0A381XYI2"/>
<proteinExistence type="predicted"/>
<feature type="non-terminal residue" evidence="2">
    <location>
        <position position="151"/>
    </location>
</feature>
<feature type="non-terminal residue" evidence="2">
    <location>
        <position position="1"/>
    </location>
</feature>
<reference evidence="2" key="1">
    <citation type="submission" date="2018-05" db="EMBL/GenBank/DDBJ databases">
        <authorList>
            <person name="Lanie J.A."/>
            <person name="Ng W.-L."/>
            <person name="Kazmierczak K.M."/>
            <person name="Andrzejewski T.M."/>
            <person name="Davidsen T.M."/>
            <person name="Wayne K.J."/>
            <person name="Tettelin H."/>
            <person name="Glass J.I."/>
            <person name="Rusch D."/>
            <person name="Podicherti R."/>
            <person name="Tsui H.-C.T."/>
            <person name="Winkler M.E."/>
        </authorList>
    </citation>
    <scope>NUCLEOTIDE SEQUENCE</scope>
</reference>
<gene>
    <name evidence="2" type="ORF">METZ01_LOCUS122137</name>
</gene>
<dbReference type="PANTHER" id="PTHR47495">
    <property type="entry name" value="ALDEHYDE DEHYDROGENASE"/>
    <property type="match status" value="1"/>
</dbReference>
<organism evidence="2">
    <name type="scientific">marine metagenome</name>
    <dbReference type="NCBI Taxonomy" id="408172"/>
    <lineage>
        <taxon>unclassified sequences</taxon>
        <taxon>metagenomes</taxon>
        <taxon>ecological metagenomes</taxon>
    </lineage>
</organism>
<dbReference type="InterPro" id="IPR037165">
    <property type="entry name" value="AldOxase/xan_DH_Mopterin-bd_sf"/>
</dbReference>
<name>A0A381XYI2_9ZZZZ</name>
<evidence type="ECO:0000313" key="2">
    <source>
        <dbReference type="EMBL" id="SVA69283.1"/>
    </source>
</evidence>
<dbReference type="Gene3D" id="3.30.365.10">
    <property type="entry name" value="Aldehyde oxidase/xanthine dehydrogenase, molybdopterin binding domain"/>
    <property type="match status" value="1"/>
</dbReference>
<dbReference type="SUPFAM" id="SSF56003">
    <property type="entry name" value="Molybdenum cofactor-binding domain"/>
    <property type="match status" value="1"/>
</dbReference>
<dbReference type="InterPro" id="IPR052516">
    <property type="entry name" value="N-heterocyclic_Hydroxylase"/>
</dbReference>
<dbReference type="Pfam" id="PF20256">
    <property type="entry name" value="MoCoBD_2"/>
    <property type="match status" value="1"/>
</dbReference>
<dbReference type="PANTHER" id="PTHR47495:SF2">
    <property type="entry name" value="ALDEHYDE DEHYDROGENASE"/>
    <property type="match status" value="1"/>
</dbReference>
<protein>
    <recommendedName>
        <fullName evidence="1">Aldehyde oxidase/xanthine dehydrogenase second molybdopterin binding domain-containing protein</fullName>
    </recommendedName>
</protein>
<accession>A0A381XYI2</accession>
<dbReference type="GO" id="GO:0016491">
    <property type="term" value="F:oxidoreductase activity"/>
    <property type="evidence" value="ECO:0007669"/>
    <property type="project" value="InterPro"/>
</dbReference>